<dbReference type="RefSeq" id="WP_133418389.1">
    <property type="nucleotide sequence ID" value="NZ_SCWD01000006.1"/>
</dbReference>
<keyword evidence="1" id="KW-0732">Signal</keyword>
<feature type="signal peptide" evidence="1">
    <location>
        <begin position="1"/>
        <end position="24"/>
    </location>
</feature>
<evidence type="ECO:0008006" key="4">
    <source>
        <dbReference type="Google" id="ProtNLM"/>
    </source>
</evidence>
<evidence type="ECO:0000256" key="1">
    <source>
        <dbReference type="SAM" id="SignalP"/>
    </source>
</evidence>
<feature type="chain" id="PRO_5040358977" description="DUF5626 domain-containing protein" evidence="1">
    <location>
        <begin position="25"/>
        <end position="196"/>
    </location>
</feature>
<evidence type="ECO:0000313" key="2">
    <source>
        <dbReference type="EMBL" id="TDL95542.1"/>
    </source>
</evidence>
<name>A0A9Q8FQ33_9STAP</name>
<evidence type="ECO:0000313" key="3">
    <source>
        <dbReference type="Proteomes" id="UP000295280"/>
    </source>
</evidence>
<keyword evidence="3" id="KW-1185">Reference proteome</keyword>
<dbReference type="AlphaFoldDB" id="A0A9Q8FQ33"/>
<reference evidence="2 3" key="1">
    <citation type="submission" date="2019-01" db="EMBL/GenBank/DDBJ databases">
        <title>Draft genome sequences of the type strains of six Macrococcus species.</title>
        <authorList>
            <person name="Mazhar S."/>
            <person name="Altermann E."/>
            <person name="Hill C."/>
            <person name="Mcauliffe O."/>
        </authorList>
    </citation>
    <scope>NUCLEOTIDE SEQUENCE [LARGE SCALE GENOMIC DNA]</scope>
    <source>
        <strain evidence="2 3">ATCC 51828</strain>
    </source>
</reference>
<proteinExistence type="predicted"/>
<dbReference type="Proteomes" id="UP000295280">
    <property type="component" value="Unassembled WGS sequence"/>
</dbReference>
<protein>
    <recommendedName>
        <fullName evidence="4">DUF5626 domain-containing protein</fullName>
    </recommendedName>
</protein>
<organism evidence="2 3">
    <name type="scientific">Macrococcus carouselicus</name>
    <dbReference type="NCBI Taxonomy" id="69969"/>
    <lineage>
        <taxon>Bacteria</taxon>
        <taxon>Bacillati</taxon>
        <taxon>Bacillota</taxon>
        <taxon>Bacilli</taxon>
        <taxon>Bacillales</taxon>
        <taxon>Staphylococcaceae</taxon>
        <taxon>Macrococcus</taxon>
    </lineage>
</organism>
<sequence>MKKIVSSFVATSIILTGFSGVVHASGNTSPTSQSVESYQAPKLLENQYVDENGDLYTFESKQKKDLYVQMQKNTASASTQVRSITIGGAPAYKVSSKRYNMQFGGYISSSWTKKKEYTMVAGRSYGFSATVEGFGVNFNFTYEDGGVIPADSKRYSKLAKYADFTLTKYRVVHPKVGTYYVTKKSVHDTYIRVKYK</sequence>
<comment type="caution">
    <text evidence="2">The sequence shown here is derived from an EMBL/GenBank/DDBJ whole genome shotgun (WGS) entry which is preliminary data.</text>
</comment>
<accession>A0A9Q8FQ33</accession>
<dbReference type="EMBL" id="SCWD01000006">
    <property type="protein sequence ID" value="TDL95542.1"/>
    <property type="molecule type" value="Genomic_DNA"/>
</dbReference>
<gene>
    <name evidence="2" type="ORF">ERX40_10185</name>
</gene>